<keyword evidence="7" id="KW-0472">Membrane</keyword>
<keyword evidence="7" id="KW-0812">Transmembrane</keyword>
<dbReference type="HAMAP" id="MF_01132">
    <property type="entry name" value="Spx"/>
    <property type="match status" value="1"/>
</dbReference>
<dbReference type="GO" id="GO:0045892">
    <property type="term" value="P:negative regulation of DNA-templated transcription"/>
    <property type="evidence" value="ECO:0007669"/>
    <property type="project" value="InterPro"/>
</dbReference>
<dbReference type="SUPFAM" id="SSF52833">
    <property type="entry name" value="Thioredoxin-like"/>
    <property type="match status" value="1"/>
</dbReference>
<dbReference type="PANTHER" id="PTHR30041">
    <property type="entry name" value="ARSENATE REDUCTASE"/>
    <property type="match status" value="1"/>
</dbReference>
<evidence type="ECO:0000313" key="9">
    <source>
        <dbReference type="Proteomes" id="UP000015854"/>
    </source>
</evidence>
<dbReference type="InterPro" id="IPR006504">
    <property type="entry name" value="Tscrpt_reg_Spx/MgsR"/>
</dbReference>
<comment type="subunit">
    <text evidence="6">Interacts with the C-terminal domain of the alpha subunit of the RNAP.</text>
</comment>
<dbReference type="Pfam" id="PF03960">
    <property type="entry name" value="ArsC"/>
    <property type="match status" value="1"/>
</dbReference>
<evidence type="ECO:0000256" key="7">
    <source>
        <dbReference type="SAM" id="Phobius"/>
    </source>
</evidence>
<evidence type="ECO:0000256" key="3">
    <source>
        <dbReference type="ARBA" id="ARBA00023157"/>
    </source>
</evidence>
<comment type="subcellular location">
    <subcellularLocation>
        <location evidence="6">Cytoplasm</location>
    </subcellularLocation>
</comment>
<keyword evidence="5 6" id="KW-0676">Redox-active center</keyword>
<dbReference type="PROSITE" id="PS51353">
    <property type="entry name" value="ARSC"/>
    <property type="match status" value="1"/>
</dbReference>
<keyword evidence="1 6" id="KW-0963">Cytoplasm</keyword>
<dbReference type="AlphaFoldDB" id="T0S739"/>
<feature type="transmembrane region" description="Helical" evidence="7">
    <location>
        <begin position="133"/>
        <end position="152"/>
    </location>
</feature>
<evidence type="ECO:0000256" key="6">
    <source>
        <dbReference type="HAMAP-Rule" id="MF_01132"/>
    </source>
</evidence>
<dbReference type="PANTHER" id="PTHR30041:SF7">
    <property type="entry name" value="GLOBAL TRANSCRIPTIONAL REGULATOR SPX"/>
    <property type="match status" value="1"/>
</dbReference>
<dbReference type="GO" id="GO:0005737">
    <property type="term" value="C:cytoplasm"/>
    <property type="evidence" value="ECO:0007669"/>
    <property type="project" value="UniProtKB-SubCell"/>
</dbReference>
<dbReference type="PATRIC" id="fig|1234876.3.peg.2424"/>
<keyword evidence="4 6" id="KW-0804">Transcription</keyword>
<keyword evidence="7" id="KW-1133">Transmembrane helix</keyword>
<name>T0S739_LACLC</name>
<protein>
    <recommendedName>
        <fullName evidence="6">Global transcriptional regulator Spx</fullName>
    </recommendedName>
</protein>
<accession>T0S739</accession>
<gene>
    <name evidence="8" type="primary">spxA</name>
    <name evidence="6" type="synonym">spx</name>
    <name evidence="8" type="ORF">LLT6_14825</name>
</gene>
<dbReference type="Proteomes" id="UP000015854">
    <property type="component" value="Unassembled WGS sequence"/>
</dbReference>
<dbReference type="InterPro" id="IPR006660">
    <property type="entry name" value="Arsenate_reductase-like"/>
</dbReference>
<evidence type="ECO:0000313" key="8">
    <source>
        <dbReference type="EMBL" id="EQC54421.1"/>
    </source>
</evidence>
<dbReference type="CDD" id="cd03032">
    <property type="entry name" value="ArsC_Spx"/>
    <property type="match status" value="1"/>
</dbReference>
<organism evidence="8 9">
    <name type="scientific">Lactococcus cremoris subsp. cremoris TIFN6</name>
    <dbReference type="NCBI Taxonomy" id="1234876"/>
    <lineage>
        <taxon>Bacteria</taxon>
        <taxon>Bacillati</taxon>
        <taxon>Bacillota</taxon>
        <taxon>Bacilli</taxon>
        <taxon>Lactobacillales</taxon>
        <taxon>Streptococcaceae</taxon>
        <taxon>Lactococcus</taxon>
        <taxon>Lactococcus cremoris subsp. cremoris</taxon>
    </lineage>
</organism>
<comment type="similarity">
    <text evidence="6">Belongs to the ArsC family. Spx subfamily.</text>
</comment>
<dbReference type="NCBIfam" id="TIGR01617">
    <property type="entry name" value="arsC_related"/>
    <property type="match status" value="1"/>
</dbReference>
<dbReference type="NCBIfam" id="NF002459">
    <property type="entry name" value="PRK01655.1"/>
    <property type="match status" value="1"/>
</dbReference>
<evidence type="ECO:0000256" key="5">
    <source>
        <dbReference type="ARBA" id="ARBA00023284"/>
    </source>
</evidence>
<reference evidence="8 9" key="1">
    <citation type="journal article" date="2013" name="ISME J.">
        <title>Multifactorial diversity sustains microbial community stability.</title>
        <authorList>
            <person name="Erkus O."/>
            <person name="de Jager V.C."/>
            <person name="Spus M."/>
            <person name="van Alen-Boerrigter I.J."/>
            <person name="van Rijswijck I.M."/>
            <person name="Hazelwood L."/>
            <person name="Janssen P.W."/>
            <person name="van Hijum S.A."/>
            <person name="Kleerebezem M."/>
            <person name="Smid E.J."/>
        </authorList>
    </citation>
    <scope>NUCLEOTIDE SEQUENCE [LARGE SCALE GENOMIC DNA]</scope>
    <source>
        <strain evidence="8 9">TIFN6</strain>
    </source>
</reference>
<evidence type="ECO:0000256" key="2">
    <source>
        <dbReference type="ARBA" id="ARBA00023015"/>
    </source>
</evidence>
<comment type="function">
    <text evidence="6">Global transcriptional regulator that plays a key role in stress response and exerts either positive or negative regulation of genes. Acts by interacting with the C-terminal domain of the alpha subunit of the RNA polymerase (RNAP). This interaction can enhance binding of RNAP to the promoter region of target genes and stimulate their transcription, or block interaction of RNAP with activator.</text>
</comment>
<evidence type="ECO:0000256" key="4">
    <source>
        <dbReference type="ARBA" id="ARBA00023163"/>
    </source>
</evidence>
<dbReference type="InterPro" id="IPR036249">
    <property type="entry name" value="Thioredoxin-like_sf"/>
</dbReference>
<sequence length="156" mass="17888">MITIYTAPSCTSCKKAKTWLSYHHIPFNERNLIADPLSTTEISQILQKCDDGVEGLISSRNRFVKTLGVDFEDISLSQAIKIISENPQIMRRPIIMDEKRLHVGYNEEEIRAFLPRTVRVLENGGARLRSAILIKYSFFGIFIDAFCVFFLLNNDK</sequence>
<feature type="disulfide bond" description="Redox-active" evidence="6">
    <location>
        <begin position="10"/>
        <end position="13"/>
    </location>
</feature>
<dbReference type="Gene3D" id="3.40.30.10">
    <property type="entry name" value="Glutaredoxin"/>
    <property type="match status" value="1"/>
</dbReference>
<evidence type="ECO:0000256" key="1">
    <source>
        <dbReference type="ARBA" id="ARBA00022490"/>
    </source>
</evidence>
<keyword evidence="2 6" id="KW-0805">Transcription regulation</keyword>
<dbReference type="InterPro" id="IPR023731">
    <property type="entry name" value="Spx"/>
</dbReference>
<keyword evidence="3 6" id="KW-1015">Disulfide bond</keyword>
<comment type="caution">
    <text evidence="8">The sequence shown here is derived from an EMBL/GenBank/DDBJ whole genome shotgun (WGS) entry which is preliminary data.</text>
</comment>
<proteinExistence type="inferred from homology"/>
<dbReference type="NCBIfam" id="NF009885">
    <property type="entry name" value="PRK13344.1"/>
    <property type="match status" value="1"/>
</dbReference>
<dbReference type="EMBL" id="ATBB01000587">
    <property type="protein sequence ID" value="EQC54421.1"/>
    <property type="molecule type" value="Genomic_DNA"/>
</dbReference>